<dbReference type="GO" id="GO:0043115">
    <property type="term" value="F:precorrin-2 dehydrogenase activity"/>
    <property type="evidence" value="ECO:0007669"/>
    <property type="project" value="UniProtKB-EC"/>
</dbReference>
<feature type="transmembrane region" description="Helical" evidence="10">
    <location>
        <begin position="329"/>
        <end position="352"/>
    </location>
</feature>
<dbReference type="Gene3D" id="3.40.50.720">
    <property type="entry name" value="NAD(P)-binding Rossmann-like Domain"/>
    <property type="match status" value="1"/>
</dbReference>
<dbReference type="Pfam" id="PF01925">
    <property type="entry name" value="TauE"/>
    <property type="match status" value="1"/>
</dbReference>
<dbReference type="InterPro" id="IPR028281">
    <property type="entry name" value="Sirohaem_synthase_central"/>
</dbReference>
<name>A0A4Q7MWL7_9BACT</name>
<feature type="transmembrane region" description="Helical" evidence="10">
    <location>
        <begin position="484"/>
        <end position="501"/>
    </location>
</feature>
<evidence type="ECO:0000256" key="2">
    <source>
        <dbReference type="ARBA" id="ARBA00005010"/>
    </source>
</evidence>
<gene>
    <name evidence="12" type="ORF">EV199_4365</name>
</gene>
<dbReference type="SUPFAM" id="SSF51735">
    <property type="entry name" value="NAD(P)-binding Rossmann-fold domains"/>
    <property type="match status" value="1"/>
</dbReference>
<dbReference type="RefSeq" id="WP_130542860.1">
    <property type="nucleotide sequence ID" value="NZ_CP042431.1"/>
</dbReference>
<evidence type="ECO:0000256" key="6">
    <source>
        <dbReference type="ARBA" id="ARBA00023027"/>
    </source>
</evidence>
<dbReference type="Proteomes" id="UP000293874">
    <property type="component" value="Unassembled WGS sequence"/>
</dbReference>
<sequence>MSESTSIKDQLPSTVAATDSNHLFPVFLKLESLRVLLVGAGNVGLEKLSAMLDNAPGANVTVVAPTIGEGLRKLAEHHPRVLLQERNFELTDLEAKDLVIVAINNKDISRHIYEASRSYNLLINVADTPDLCDFYLGSIVQKGQLKIAISTNGKSPTAARRIKEVLNHALPAELNEVLNNLNAVRSRLNGNFAEKVKKLNELTKILVEEGSEKDRKWRRIATRSLQVFALMLIGHFIFSYVPWQGILDGTVDLYKTLEPNFPIMLLAGFLAQLVDGALGMGYGVTSATILLSAGVNPAAISGSIHTAEMFASGASGYSHYKFGNVNKKLFKALLIPGVIGAILGAVLLIYMGEKYADYIRPVMAAYTLFLGVRILSNAFRKPKPQKKFKRYGALAGAGGFLDSFGGGGWGPIVTTTLITKGRSPRFVIGSVSLTEFFVTLASAFTFFTFLGVSHWQTILALVVGGLIAAPLAAKLAGRLPRKTAFILLGCLVIIWSVRILVKIL</sequence>
<dbReference type="NCBIfam" id="TIGR01470">
    <property type="entry name" value="cysG_Nterm"/>
    <property type="match status" value="1"/>
</dbReference>
<evidence type="ECO:0000256" key="4">
    <source>
        <dbReference type="ARBA" id="ARBA00022989"/>
    </source>
</evidence>
<dbReference type="PANTHER" id="PTHR35330">
    <property type="entry name" value="SIROHEME BIOSYNTHESIS PROTEIN MET8"/>
    <property type="match status" value="1"/>
</dbReference>
<keyword evidence="5" id="KW-0560">Oxidoreductase</keyword>
<proteinExistence type="inferred from homology"/>
<comment type="pathway">
    <text evidence="2">Porphyrin-containing compound metabolism; siroheme biosynthesis; sirohydrochlorin from precorrin-2: step 1/1.</text>
</comment>
<dbReference type="EMBL" id="SGXA01000002">
    <property type="protein sequence ID" value="RZS72444.1"/>
    <property type="molecule type" value="Genomic_DNA"/>
</dbReference>
<comment type="similarity">
    <text evidence="10">Belongs to the 4-toluene sulfonate uptake permease (TSUP) (TC 2.A.102) family.</text>
</comment>
<feature type="transmembrane region" description="Helical" evidence="10">
    <location>
        <begin position="426"/>
        <end position="449"/>
    </location>
</feature>
<evidence type="ECO:0000256" key="9">
    <source>
        <dbReference type="ARBA" id="ARBA00047561"/>
    </source>
</evidence>
<keyword evidence="8" id="KW-0627">Porphyrin biosynthesis</keyword>
<dbReference type="InterPro" id="IPR002781">
    <property type="entry name" value="TM_pro_TauE-like"/>
</dbReference>
<dbReference type="Gene3D" id="3.30.160.110">
    <property type="entry name" value="Siroheme synthase, domain 2"/>
    <property type="match status" value="1"/>
</dbReference>
<evidence type="ECO:0000313" key="13">
    <source>
        <dbReference type="Proteomes" id="UP000293874"/>
    </source>
</evidence>
<comment type="caution">
    <text evidence="12">The sequence shown here is derived from an EMBL/GenBank/DDBJ whole genome shotgun (WGS) entry which is preliminary data.</text>
</comment>
<dbReference type="GO" id="GO:0004325">
    <property type="term" value="F:ferrochelatase activity"/>
    <property type="evidence" value="ECO:0007669"/>
    <property type="project" value="InterPro"/>
</dbReference>
<evidence type="ECO:0000256" key="7">
    <source>
        <dbReference type="ARBA" id="ARBA00023136"/>
    </source>
</evidence>
<evidence type="ECO:0000256" key="5">
    <source>
        <dbReference type="ARBA" id="ARBA00023002"/>
    </source>
</evidence>
<dbReference type="GO" id="GO:0005886">
    <property type="term" value="C:plasma membrane"/>
    <property type="evidence" value="ECO:0007669"/>
    <property type="project" value="UniProtKB-SubCell"/>
</dbReference>
<feature type="domain" description="Siroheme synthase central" evidence="11">
    <location>
        <begin position="143"/>
        <end position="164"/>
    </location>
</feature>
<dbReference type="SUPFAM" id="SSF75615">
    <property type="entry name" value="Siroheme synthase middle domains-like"/>
    <property type="match status" value="1"/>
</dbReference>
<dbReference type="Pfam" id="PF14824">
    <property type="entry name" value="Sirohm_synth_M"/>
    <property type="match status" value="1"/>
</dbReference>
<keyword evidence="3 10" id="KW-0812">Transmembrane</keyword>
<feature type="transmembrane region" description="Helical" evidence="10">
    <location>
        <begin position="263"/>
        <end position="284"/>
    </location>
</feature>
<dbReference type="PANTHER" id="PTHR35330:SF1">
    <property type="entry name" value="SIROHEME BIOSYNTHESIS PROTEIN MET8"/>
    <property type="match status" value="1"/>
</dbReference>
<dbReference type="InterPro" id="IPR006367">
    <property type="entry name" value="Sirohaem_synthase_N"/>
</dbReference>
<dbReference type="GO" id="GO:0019354">
    <property type="term" value="P:siroheme biosynthetic process"/>
    <property type="evidence" value="ECO:0007669"/>
    <property type="project" value="UniProtKB-UniPathway"/>
</dbReference>
<keyword evidence="4 10" id="KW-1133">Transmembrane helix</keyword>
<keyword evidence="13" id="KW-1185">Reference proteome</keyword>
<evidence type="ECO:0000256" key="1">
    <source>
        <dbReference type="ARBA" id="ARBA00004141"/>
    </source>
</evidence>
<reference evidence="12 13" key="1">
    <citation type="submission" date="2019-02" db="EMBL/GenBank/DDBJ databases">
        <title>Genomic Encyclopedia of Type Strains, Phase IV (KMG-IV): sequencing the most valuable type-strain genomes for metagenomic binning, comparative biology and taxonomic classification.</title>
        <authorList>
            <person name="Goeker M."/>
        </authorList>
    </citation>
    <scope>NUCLEOTIDE SEQUENCE [LARGE SCALE GENOMIC DNA]</scope>
    <source>
        <strain evidence="12 13">DSM 18116</strain>
    </source>
</reference>
<protein>
    <recommendedName>
        <fullName evidence="10">Probable membrane transporter protein</fullName>
    </recommendedName>
</protein>
<accession>A0A4Q7MWL7</accession>
<keyword evidence="7 10" id="KW-0472">Membrane</keyword>
<evidence type="ECO:0000256" key="10">
    <source>
        <dbReference type="RuleBase" id="RU363041"/>
    </source>
</evidence>
<dbReference type="InterPro" id="IPR036291">
    <property type="entry name" value="NAD(P)-bd_dom_sf"/>
</dbReference>
<organism evidence="12 13">
    <name type="scientific">Pseudobacter ginsenosidimutans</name>
    <dbReference type="NCBI Taxonomy" id="661488"/>
    <lineage>
        <taxon>Bacteria</taxon>
        <taxon>Pseudomonadati</taxon>
        <taxon>Bacteroidota</taxon>
        <taxon>Chitinophagia</taxon>
        <taxon>Chitinophagales</taxon>
        <taxon>Chitinophagaceae</taxon>
        <taxon>Pseudobacter</taxon>
    </lineage>
</organism>
<evidence type="ECO:0000313" key="12">
    <source>
        <dbReference type="EMBL" id="RZS72444.1"/>
    </source>
</evidence>
<dbReference type="OrthoDB" id="45564at2"/>
<evidence type="ECO:0000256" key="3">
    <source>
        <dbReference type="ARBA" id="ARBA00022692"/>
    </source>
</evidence>
<keyword evidence="10" id="KW-1003">Cell membrane</keyword>
<dbReference type="Pfam" id="PF13241">
    <property type="entry name" value="NAD_binding_7"/>
    <property type="match status" value="1"/>
</dbReference>
<keyword evidence="6" id="KW-0520">NAD</keyword>
<dbReference type="AlphaFoldDB" id="A0A4Q7MWL7"/>
<dbReference type="InterPro" id="IPR028161">
    <property type="entry name" value="Met8-like"/>
</dbReference>
<comment type="catalytic activity">
    <reaction evidence="9">
        <text>precorrin-2 + NAD(+) = sirohydrochlorin + NADH + 2 H(+)</text>
        <dbReference type="Rhea" id="RHEA:15613"/>
        <dbReference type="ChEBI" id="CHEBI:15378"/>
        <dbReference type="ChEBI" id="CHEBI:57540"/>
        <dbReference type="ChEBI" id="CHEBI:57945"/>
        <dbReference type="ChEBI" id="CHEBI:58351"/>
        <dbReference type="ChEBI" id="CHEBI:58827"/>
        <dbReference type="EC" id="1.3.1.76"/>
    </reaction>
</comment>
<evidence type="ECO:0000256" key="8">
    <source>
        <dbReference type="ARBA" id="ARBA00023244"/>
    </source>
</evidence>
<comment type="subcellular location">
    <subcellularLocation>
        <location evidence="10">Cell membrane</location>
        <topology evidence="10">Multi-pass membrane protein</topology>
    </subcellularLocation>
    <subcellularLocation>
        <location evidence="1">Membrane</location>
        <topology evidence="1">Multi-pass membrane protein</topology>
    </subcellularLocation>
</comment>
<feature type="transmembrane region" description="Helical" evidence="10">
    <location>
        <begin position="225"/>
        <end position="243"/>
    </location>
</feature>
<evidence type="ECO:0000259" key="11">
    <source>
        <dbReference type="Pfam" id="PF14824"/>
    </source>
</evidence>
<feature type="transmembrane region" description="Helical" evidence="10">
    <location>
        <begin position="358"/>
        <end position="379"/>
    </location>
</feature>
<feature type="transmembrane region" description="Helical" evidence="10">
    <location>
        <begin position="455"/>
        <end position="472"/>
    </location>
</feature>
<dbReference type="UniPathway" id="UPA00262">
    <property type="reaction ID" value="UER00222"/>
</dbReference>